<dbReference type="GO" id="GO:0007288">
    <property type="term" value="P:sperm axoneme assembly"/>
    <property type="evidence" value="ECO:0007669"/>
    <property type="project" value="TreeGrafter"/>
</dbReference>
<evidence type="ECO:0000313" key="3">
    <source>
        <dbReference type="Proteomes" id="UP001187315"/>
    </source>
</evidence>
<name>A0AA88M6J9_TACVA</name>
<dbReference type="InterPro" id="IPR019734">
    <property type="entry name" value="TPR_rpt"/>
</dbReference>
<evidence type="ECO:0000313" key="2">
    <source>
        <dbReference type="EMBL" id="KAK2831301.1"/>
    </source>
</evidence>
<dbReference type="GO" id="GO:0005813">
    <property type="term" value="C:centrosome"/>
    <property type="evidence" value="ECO:0007669"/>
    <property type="project" value="TreeGrafter"/>
</dbReference>
<dbReference type="Gene3D" id="1.25.10.10">
    <property type="entry name" value="Leucine-rich Repeat Variant"/>
    <property type="match status" value="2"/>
</dbReference>
<dbReference type="InterPro" id="IPR011989">
    <property type="entry name" value="ARM-like"/>
</dbReference>
<feature type="repeat" description="TPR" evidence="1">
    <location>
        <begin position="177"/>
        <end position="210"/>
    </location>
</feature>
<dbReference type="Gene3D" id="1.25.40.10">
    <property type="entry name" value="Tetratricopeptide repeat domain"/>
    <property type="match status" value="1"/>
</dbReference>
<accession>A0AA88M6J9</accession>
<dbReference type="InterPro" id="IPR016024">
    <property type="entry name" value="ARM-type_fold"/>
</dbReference>
<keyword evidence="1" id="KW-0802">TPR repeat</keyword>
<dbReference type="InterPro" id="IPR043195">
    <property type="entry name" value="TTC12"/>
</dbReference>
<reference evidence="2" key="1">
    <citation type="submission" date="2023-08" db="EMBL/GenBank/DDBJ databases">
        <title>Pelteobagrus vachellii genome.</title>
        <authorList>
            <person name="Liu H."/>
        </authorList>
    </citation>
    <scope>NUCLEOTIDE SEQUENCE</scope>
    <source>
        <strain evidence="2">PRFRI_2022a</strain>
        <tissue evidence="2">Muscle</tissue>
    </source>
</reference>
<proteinExistence type="predicted"/>
<evidence type="ECO:0008006" key="4">
    <source>
        <dbReference type="Google" id="ProtNLM"/>
    </source>
</evidence>
<dbReference type="PANTHER" id="PTHR46540">
    <property type="entry name" value="TETRATRICOPEPTIDE REPEAT PROTEIN 12"/>
    <property type="match status" value="1"/>
</dbReference>
<dbReference type="PANTHER" id="PTHR46540:SF1">
    <property type="entry name" value="TETRATRICOPEPTIDE REPEAT PROTEIN 12"/>
    <property type="match status" value="1"/>
</dbReference>
<gene>
    <name evidence="2" type="ORF">Q7C36_016387</name>
</gene>
<dbReference type="AlphaFoldDB" id="A0AA88M6J9"/>
<dbReference type="InterPro" id="IPR011990">
    <property type="entry name" value="TPR-like_helical_dom_sf"/>
</dbReference>
<dbReference type="PROSITE" id="PS50005">
    <property type="entry name" value="TPR"/>
    <property type="match status" value="1"/>
</dbReference>
<sequence>MDSCESQDLEKFLTNVDRISELVKELNSGDVVTQEKAVEKADCLVASLEEGKTSKNRINRTVINTSPLCVGRQGNATHMPSESPENFMKALEKDAEKRRKRRQVKEKEANAFKEKGNKAFAMEDYELACKMYTEGLEKLRDMPALYTNRAQALIKLKKYKEAISDCEWALKCSDKCIKAYVHMGRAHLGLKNFTESRLCYKKILDIVPERETLVKDYLTQVDLEEKKALQEETALRELNDGKKEARAILDLLTKLDRPSEHNLYYCGGLELLTQAVKDNTGQTLFRLNNGFSVITGNKDIQSCLTQTSKELHSMDLCVAVLRLWKKVCSGNEENQQLLLQCLSTREQLVLLLTSATLAIQQECFTLVYMYCQTQHGRRLVIENLNLIRMAEILMDCICKGGKSRTRALCILENLAGENKFRIQSRESFTKVFAPPFEHLLDNVAASSQGFLPCLISVIGAMSADEVIINKLASREEFWKSSFSAMGRCASCEYRRILYPLLGLMINIASNQASVIQEYAVVGCKRCVALLSDPDGGIITRAAGLLSVILPKSAAATEEVVKQGVVKKLLKILKVEGQTSSRYSIKAMAVCTASSQQACEELLRLDKRLVTMRKLLGSSDELLVGNAALCLGHCLAVQGAATSLLGTDCVMLLLRHAAGKSKRVDVQKNAAITLGKLCRVEPRHTERLRELSGLEILHSCMKLCQETGGVFTGAD</sequence>
<protein>
    <recommendedName>
        <fullName evidence="4">Tetratricopeptide repeat protein 12</fullName>
    </recommendedName>
</protein>
<dbReference type="GO" id="GO:0005737">
    <property type="term" value="C:cytoplasm"/>
    <property type="evidence" value="ECO:0007669"/>
    <property type="project" value="TreeGrafter"/>
</dbReference>
<keyword evidence="3" id="KW-1185">Reference proteome</keyword>
<comment type="caution">
    <text evidence="2">The sequence shown here is derived from an EMBL/GenBank/DDBJ whole genome shotgun (WGS) entry which is preliminary data.</text>
</comment>
<dbReference type="GO" id="GO:0070286">
    <property type="term" value="P:axonemal dynein complex assembly"/>
    <property type="evidence" value="ECO:0007669"/>
    <property type="project" value="TreeGrafter"/>
</dbReference>
<dbReference type="SMART" id="SM00028">
    <property type="entry name" value="TPR"/>
    <property type="match status" value="3"/>
</dbReference>
<dbReference type="Proteomes" id="UP001187315">
    <property type="component" value="Unassembled WGS sequence"/>
</dbReference>
<dbReference type="Pfam" id="PF13181">
    <property type="entry name" value="TPR_8"/>
    <property type="match status" value="2"/>
</dbReference>
<dbReference type="SUPFAM" id="SSF48371">
    <property type="entry name" value="ARM repeat"/>
    <property type="match status" value="1"/>
</dbReference>
<dbReference type="EMBL" id="JAVHJS010000017">
    <property type="protein sequence ID" value="KAK2831301.1"/>
    <property type="molecule type" value="Genomic_DNA"/>
</dbReference>
<organism evidence="2 3">
    <name type="scientific">Tachysurus vachellii</name>
    <name type="common">Darkbarbel catfish</name>
    <name type="synonym">Pelteobagrus vachellii</name>
    <dbReference type="NCBI Taxonomy" id="175792"/>
    <lineage>
        <taxon>Eukaryota</taxon>
        <taxon>Metazoa</taxon>
        <taxon>Chordata</taxon>
        <taxon>Craniata</taxon>
        <taxon>Vertebrata</taxon>
        <taxon>Euteleostomi</taxon>
        <taxon>Actinopterygii</taxon>
        <taxon>Neopterygii</taxon>
        <taxon>Teleostei</taxon>
        <taxon>Ostariophysi</taxon>
        <taxon>Siluriformes</taxon>
        <taxon>Bagridae</taxon>
        <taxon>Tachysurus</taxon>
    </lineage>
</organism>
<evidence type="ECO:0000256" key="1">
    <source>
        <dbReference type="PROSITE-ProRule" id="PRU00339"/>
    </source>
</evidence>
<dbReference type="SUPFAM" id="SSF48452">
    <property type="entry name" value="TPR-like"/>
    <property type="match status" value="1"/>
</dbReference>